<keyword evidence="2" id="KW-1185">Reference proteome</keyword>
<proteinExistence type="predicted"/>
<gene>
    <name evidence="1" type="ORF">MS3_00009675</name>
</gene>
<organism evidence="1 2">
    <name type="scientific">Schistosoma haematobium</name>
    <name type="common">Blood fluke</name>
    <dbReference type="NCBI Taxonomy" id="6185"/>
    <lineage>
        <taxon>Eukaryota</taxon>
        <taxon>Metazoa</taxon>
        <taxon>Spiralia</taxon>
        <taxon>Lophotrochozoa</taxon>
        <taxon>Platyhelminthes</taxon>
        <taxon>Trematoda</taxon>
        <taxon>Digenea</taxon>
        <taxon>Strigeidida</taxon>
        <taxon>Schistosomatoidea</taxon>
        <taxon>Schistosomatidae</taxon>
        <taxon>Schistosoma</taxon>
    </lineage>
</organism>
<reference evidence="1" key="3">
    <citation type="submission" date="2021-06" db="EMBL/GenBank/DDBJ databases">
        <title>Chromosome-level genome assembly for S. haematobium.</title>
        <authorList>
            <person name="Stroehlein A.J."/>
        </authorList>
    </citation>
    <scope>NUCLEOTIDE SEQUENCE</scope>
</reference>
<dbReference type="GeneID" id="24593188"/>
<comment type="caution">
    <text evidence="1">The sequence shown here is derived from an EMBL/GenBank/DDBJ whole genome shotgun (WGS) entry which is preliminary data.</text>
</comment>
<dbReference type="AlphaFoldDB" id="A0A922IHX5"/>
<reference evidence="1" key="1">
    <citation type="journal article" date="2012" name="Nat. Genet.">
        <title>Whole-genome sequence of Schistosoma haematobium.</title>
        <authorList>
            <person name="Young N.D."/>
            <person name="Jex A.R."/>
            <person name="Li B."/>
            <person name="Liu S."/>
            <person name="Yang L."/>
            <person name="Xiong Z."/>
            <person name="Li Y."/>
            <person name="Cantacessi C."/>
            <person name="Hall R.S."/>
            <person name="Xu X."/>
            <person name="Chen F."/>
            <person name="Wu X."/>
            <person name="Zerlotini A."/>
            <person name="Oliveira G."/>
            <person name="Hofmann A."/>
            <person name="Zhang G."/>
            <person name="Fang X."/>
            <person name="Kang Y."/>
            <person name="Campbell B.E."/>
            <person name="Loukas A."/>
            <person name="Ranganathan S."/>
            <person name="Rollinson D."/>
            <person name="Rinaldi G."/>
            <person name="Brindley P.J."/>
            <person name="Yang H."/>
            <person name="Wang J."/>
            <person name="Wang J."/>
            <person name="Gasser R.B."/>
        </authorList>
    </citation>
    <scope>NUCLEOTIDE SEQUENCE</scope>
</reference>
<evidence type="ECO:0000313" key="2">
    <source>
        <dbReference type="Proteomes" id="UP000471633"/>
    </source>
</evidence>
<reference evidence="1" key="2">
    <citation type="journal article" date="2019" name="Gigascience">
        <title>High-quality Schistosoma haematobium genome achieved by single-molecule and long-range sequencing.</title>
        <authorList>
            <person name="Stroehlein A.J."/>
            <person name="Korhonen P.K."/>
            <person name="Chong T.M."/>
            <person name="Lim Y.L."/>
            <person name="Chan K.G."/>
            <person name="Webster B."/>
            <person name="Rollinson D."/>
            <person name="Brindley P.J."/>
            <person name="Gasser R.B."/>
            <person name="Young N.D."/>
        </authorList>
    </citation>
    <scope>NUCLEOTIDE SEQUENCE</scope>
</reference>
<dbReference type="CTD" id="24593188"/>
<dbReference type="Proteomes" id="UP000471633">
    <property type="component" value="Unassembled WGS sequence"/>
</dbReference>
<dbReference type="RefSeq" id="XP_051064512.1">
    <property type="nucleotide sequence ID" value="XM_051218077.1"/>
</dbReference>
<evidence type="ECO:0000313" key="1">
    <source>
        <dbReference type="EMBL" id="KAH9579569.1"/>
    </source>
</evidence>
<name>A0A922IHX5_SCHHA</name>
<reference evidence="1" key="4">
    <citation type="journal article" date="2022" name="PLoS Pathog.">
        <title>Chromosome-level genome of Schistosoma haematobium underpins genome-wide explorations of molecular variation.</title>
        <authorList>
            <person name="Stroehlein A.J."/>
            <person name="Korhonen P.K."/>
            <person name="Lee V.V."/>
            <person name="Ralph S.A."/>
            <person name="Mentink-Kane M."/>
            <person name="You H."/>
            <person name="McManus D.P."/>
            <person name="Tchuente L.T."/>
            <person name="Stothard J.R."/>
            <person name="Kaur P."/>
            <person name="Dudchenko O."/>
            <person name="Aiden E.L."/>
            <person name="Yang B."/>
            <person name="Yang H."/>
            <person name="Emery A.M."/>
            <person name="Webster B.L."/>
            <person name="Brindley P.J."/>
            <person name="Rollinson D."/>
            <person name="Chang B.C.H."/>
            <person name="Gasser R.B."/>
            <person name="Young N.D."/>
        </authorList>
    </citation>
    <scope>NUCLEOTIDE SEQUENCE</scope>
</reference>
<protein>
    <recommendedName>
        <fullName evidence="3">UPAR/Ly6 domain-containing protein</fullName>
    </recommendedName>
</protein>
<sequence>MINLVVQFCKTNIEEEIYLLLYSISFKGNSGALKCYVCQNCTNFTAKANFTISNDCKSCQKIVKLKNGVLNAITRSCIKDICTPSNKSVSPWLNITTCCTKKDLCNQSIRLSSEMNIQLIWILFSIWIWYNC</sequence>
<accession>A0A922IHX5</accession>
<evidence type="ECO:0008006" key="3">
    <source>
        <dbReference type="Google" id="ProtNLM"/>
    </source>
</evidence>
<dbReference type="EMBL" id="AMPZ03000008">
    <property type="protein sequence ID" value="KAH9579569.1"/>
    <property type="molecule type" value="Genomic_DNA"/>
</dbReference>